<dbReference type="Proteomes" id="UP000006681">
    <property type="component" value="Chromosome"/>
</dbReference>
<keyword evidence="3" id="KW-1185">Reference proteome</keyword>
<dbReference type="KEGG" id="vdi:Vdis_0181"/>
<dbReference type="HOGENOM" id="CLU_2550491_0_0_2"/>
<evidence type="ECO:0000313" key="3">
    <source>
        <dbReference type="Proteomes" id="UP000006681"/>
    </source>
</evidence>
<proteinExistence type="predicted"/>
<keyword evidence="1" id="KW-0812">Transmembrane</keyword>
<keyword evidence="1" id="KW-1133">Transmembrane helix</keyword>
<sequence>MSRLRGGVLRRVGYSDPVSMLIDSLVFVPLAFYGTIPNNQLVLTALYQALGKVMLTPLTMTAVWINRHALRYGLIEQRRRSI</sequence>
<reference evidence="3" key="2">
    <citation type="journal article" date="2010" name="Stand. Genomic Sci.">
        <title>Complete genome sequence of Vulcanisaeta distributa type strain (IC-017T).</title>
        <authorList>
            <person name="Mavromatis K."/>
            <person name="Sikorski J."/>
            <person name="Pabst E."/>
            <person name="Teshima H."/>
            <person name="Lapidus A."/>
            <person name="Lucas S."/>
            <person name="Nolan M."/>
            <person name="Glavina Del Rio T."/>
            <person name="Cheng J."/>
            <person name="Bruce D."/>
            <person name="Goodwin L."/>
            <person name="Pitluck S."/>
            <person name="Liolios K."/>
            <person name="Ivanova N."/>
            <person name="Mikhailova N."/>
            <person name="Pati A."/>
            <person name="Chen A."/>
            <person name="Palaniappan K."/>
            <person name="Land M."/>
            <person name="Hauser L."/>
            <person name="Chang Y."/>
            <person name="Jeffries C."/>
            <person name="Rohde M."/>
            <person name="Spring S."/>
            <person name="Goker M."/>
            <person name="Wirth R."/>
            <person name="Woyke T."/>
            <person name="Bristow J."/>
            <person name="Eisen J."/>
            <person name="Markowitz V."/>
            <person name="Hugenholtz P."/>
            <person name="Klenk H."/>
            <person name="Kyrpides N."/>
        </authorList>
    </citation>
    <scope>NUCLEOTIDE SEQUENCE [LARGE SCALE GENOMIC DNA]</scope>
    <source>
        <strain evidence="3">DSM 14429 / JCM 11212 / NBRC 100878 / IC-017</strain>
    </source>
</reference>
<keyword evidence="1" id="KW-0472">Membrane</keyword>
<protein>
    <submittedName>
        <fullName evidence="2">Uncharacterized protein</fullName>
    </submittedName>
</protein>
<dbReference type="STRING" id="572478.Vdis_0181"/>
<gene>
    <name evidence="2" type="ordered locus">Vdis_0181</name>
</gene>
<dbReference type="AlphaFoldDB" id="E1QSS7"/>
<accession>E1QSS7</accession>
<evidence type="ECO:0000256" key="1">
    <source>
        <dbReference type="SAM" id="Phobius"/>
    </source>
</evidence>
<dbReference type="eggNOG" id="arCOG04284">
    <property type="taxonomic scope" value="Archaea"/>
</dbReference>
<organism evidence="2 3">
    <name type="scientific">Vulcanisaeta distributa (strain DSM 14429 / JCM 11212 / NBRC 100878 / IC-017)</name>
    <dbReference type="NCBI Taxonomy" id="572478"/>
    <lineage>
        <taxon>Archaea</taxon>
        <taxon>Thermoproteota</taxon>
        <taxon>Thermoprotei</taxon>
        <taxon>Thermoproteales</taxon>
        <taxon>Thermoproteaceae</taxon>
        <taxon>Vulcanisaeta</taxon>
    </lineage>
</organism>
<feature type="transmembrane region" description="Helical" evidence="1">
    <location>
        <begin position="45"/>
        <end position="65"/>
    </location>
</feature>
<feature type="transmembrane region" description="Helical" evidence="1">
    <location>
        <begin position="12"/>
        <end position="33"/>
    </location>
</feature>
<name>E1QSS7_VULDI</name>
<dbReference type="EMBL" id="CP002100">
    <property type="protein sequence ID" value="ADN49594.1"/>
    <property type="molecule type" value="Genomic_DNA"/>
</dbReference>
<reference evidence="2 3" key="1">
    <citation type="journal article" date="2010" name="Stand. Genomic Sci.">
        <title>Complete genome sequence of Vulcanisaeta distributa type strain (IC-017).</title>
        <authorList>
            <person name="Mavromatis K."/>
            <person name="Sikorski J."/>
            <person name="Pabst E."/>
            <person name="Teshima H."/>
            <person name="Lapidus A."/>
            <person name="Lucas S."/>
            <person name="Nolan M."/>
            <person name="Glavina Del Rio T."/>
            <person name="Cheng J.F."/>
            <person name="Bruce D."/>
            <person name="Goodwin L."/>
            <person name="Pitluck S."/>
            <person name="Liolios K."/>
            <person name="Ivanova N."/>
            <person name="Mikhailova N."/>
            <person name="Pati A."/>
            <person name="Chen A."/>
            <person name="Palaniappan K."/>
            <person name="Land M."/>
            <person name="Hauser L."/>
            <person name="Chang Y.J."/>
            <person name="Jeffries C.D."/>
            <person name="Rohde M."/>
            <person name="Spring S."/>
            <person name="Goker M."/>
            <person name="Wirth R."/>
            <person name="Woyke T."/>
            <person name="Bristow J."/>
            <person name="Eisen J.A."/>
            <person name="Markowitz V."/>
            <person name="Hugenholtz P."/>
            <person name="Klenk H.P."/>
            <person name="Kyrpides N.C."/>
        </authorList>
    </citation>
    <scope>NUCLEOTIDE SEQUENCE [LARGE SCALE GENOMIC DNA]</scope>
    <source>
        <strain evidence="3">DSM 14429 / JCM 11212 / NBRC 100878 / IC-017</strain>
    </source>
</reference>
<evidence type="ECO:0000313" key="2">
    <source>
        <dbReference type="EMBL" id="ADN49594.1"/>
    </source>
</evidence>